<dbReference type="CDD" id="cd13970">
    <property type="entry name" value="ABC1_ADCK3"/>
    <property type="match status" value="1"/>
</dbReference>
<dbReference type="InterPro" id="IPR004147">
    <property type="entry name" value="ABC1_dom"/>
</dbReference>
<evidence type="ECO:0000256" key="4">
    <source>
        <dbReference type="ARBA" id="ARBA00022840"/>
    </source>
</evidence>
<dbReference type="GO" id="GO:0016740">
    <property type="term" value="F:transferase activity"/>
    <property type="evidence" value="ECO:0007669"/>
    <property type="project" value="UniProtKB-KW"/>
</dbReference>
<proteinExistence type="inferred from homology"/>
<evidence type="ECO:0000256" key="3">
    <source>
        <dbReference type="ARBA" id="ARBA00022741"/>
    </source>
</evidence>
<evidence type="ECO:0000256" key="2">
    <source>
        <dbReference type="ARBA" id="ARBA00022679"/>
    </source>
</evidence>
<evidence type="ECO:0000256" key="1">
    <source>
        <dbReference type="ARBA" id="ARBA00009670"/>
    </source>
</evidence>
<organism evidence="6 7">
    <name type="scientific">Thiomicrospira cyclica (strain DSM 14477 / JCM 11371 / ALM1)</name>
    <name type="common">Thioalkalimicrobium cyclicum</name>
    <dbReference type="NCBI Taxonomy" id="717773"/>
    <lineage>
        <taxon>Bacteria</taxon>
        <taxon>Pseudomonadati</taxon>
        <taxon>Pseudomonadota</taxon>
        <taxon>Gammaproteobacteria</taxon>
        <taxon>Thiotrichales</taxon>
        <taxon>Piscirickettsiaceae</taxon>
        <taxon>Thiomicrospira</taxon>
    </lineage>
</organism>
<evidence type="ECO:0000313" key="7">
    <source>
        <dbReference type="Proteomes" id="UP000009232"/>
    </source>
</evidence>
<gene>
    <name evidence="6" type="ordered locus">Thicy_1294</name>
</gene>
<keyword evidence="7" id="KW-1185">Reference proteome</keyword>
<dbReference type="InterPro" id="IPR034646">
    <property type="entry name" value="ADCK3_dom"/>
</dbReference>
<feature type="domain" description="ABC1 atypical kinase-like" evidence="5">
    <location>
        <begin position="99"/>
        <end position="342"/>
    </location>
</feature>
<reference evidence="6 7" key="1">
    <citation type="submission" date="2011-05" db="EMBL/GenBank/DDBJ databases">
        <title>Complete sequence of Thioalkalimicrobium cyclicum ALM1.</title>
        <authorList>
            <consortium name="US DOE Joint Genome Institute"/>
            <person name="Lucas S."/>
            <person name="Han J."/>
            <person name="Lapidus A."/>
            <person name="Cheng J.-F."/>
            <person name="Goodwin L."/>
            <person name="Pitluck S."/>
            <person name="Peters L."/>
            <person name="Mikhailova N."/>
            <person name="Davenport K."/>
            <person name="Han C."/>
            <person name="Tapia R."/>
            <person name="Land M."/>
            <person name="Hauser L."/>
            <person name="Kyrpides N."/>
            <person name="Ivanova N."/>
            <person name="Pagani I."/>
            <person name="Kappler U."/>
            <person name="Woyke T."/>
        </authorList>
    </citation>
    <scope>NUCLEOTIDE SEQUENCE [LARGE SCALE GENOMIC DNA]</scope>
    <source>
        <strain evidence="7">DSM 14477 / JCM 11371 / ALM1</strain>
    </source>
</reference>
<dbReference type="eggNOG" id="COG0661">
    <property type="taxonomic scope" value="Bacteria"/>
</dbReference>
<accession>F6D9D1</accession>
<dbReference type="EMBL" id="CP002776">
    <property type="protein sequence ID" value="AEG32058.1"/>
    <property type="molecule type" value="Genomic_DNA"/>
</dbReference>
<dbReference type="PANTHER" id="PTHR43851">
    <property type="match status" value="1"/>
</dbReference>
<dbReference type="HOGENOM" id="CLU_006533_9_3_6"/>
<evidence type="ECO:0000313" key="6">
    <source>
        <dbReference type="EMBL" id="AEG32058.1"/>
    </source>
</evidence>
<evidence type="ECO:0000259" key="5">
    <source>
        <dbReference type="Pfam" id="PF03109"/>
    </source>
</evidence>
<dbReference type="STRING" id="717773.Thicy_1294"/>
<dbReference type="InterPro" id="IPR051409">
    <property type="entry name" value="Atypical_kinase_ADCK"/>
</dbReference>
<dbReference type="Proteomes" id="UP000009232">
    <property type="component" value="Chromosome"/>
</dbReference>
<dbReference type="RefSeq" id="WP_013835834.1">
    <property type="nucleotide sequence ID" value="NC_015581.1"/>
</dbReference>
<dbReference type="GO" id="GO:0006744">
    <property type="term" value="P:ubiquinone biosynthetic process"/>
    <property type="evidence" value="ECO:0007669"/>
    <property type="project" value="TreeGrafter"/>
</dbReference>
<comment type="similarity">
    <text evidence="1">Belongs to the protein kinase superfamily. ADCK protein kinase family.</text>
</comment>
<dbReference type="SUPFAM" id="SSF56112">
    <property type="entry name" value="Protein kinase-like (PK-like)"/>
    <property type="match status" value="1"/>
</dbReference>
<name>F6D9D1_THICA</name>
<dbReference type="Pfam" id="PF03109">
    <property type="entry name" value="ABC1"/>
    <property type="match status" value="1"/>
</dbReference>
<dbReference type="GO" id="GO:0005524">
    <property type="term" value="F:ATP binding"/>
    <property type="evidence" value="ECO:0007669"/>
    <property type="project" value="UniProtKB-KW"/>
</dbReference>
<keyword evidence="4" id="KW-0067">ATP-binding</keyword>
<keyword evidence="3" id="KW-0547">Nucleotide-binding</keyword>
<dbReference type="OrthoDB" id="9795390at2"/>
<dbReference type="InterPro" id="IPR011009">
    <property type="entry name" value="Kinase-like_dom_sf"/>
</dbReference>
<dbReference type="KEGG" id="tcy:Thicy_1294"/>
<dbReference type="AlphaFoldDB" id="F6D9D1"/>
<protein>
    <submittedName>
        <fullName evidence="6">ABC-1 domain-containing protein</fullName>
    </submittedName>
</protein>
<keyword evidence="2" id="KW-0808">Transferase</keyword>
<dbReference type="PANTHER" id="PTHR43851:SF3">
    <property type="entry name" value="COENZYME Q8"/>
    <property type="match status" value="1"/>
</dbReference>
<sequence>MNKPSTPNSYPLPTHRLNRLARLGKVAGGMAGSIIYQGTKQWLQGEQPTKQSLLLSTQNIQRLTNELAKMRGAAMKVGQLLSLDAGELIPDELAVILAQLRNQAPAMPISQLQTQLAANWGNNWMAHFQQFSFYPIAAASIGQVHRAQTRAKEDLAIKIQYPGVANSIDSDVDNLASLLRWSRLIPKDVDLEPILAEAKQQLLLETDYENEAKALTKMAQQLADTDFEQHFAQPKVQTEFSNKAILAMEFMPGEPIETLAAAPQAVRDQLVSALFQLLFSELFVWQQMQTDPNFANFLYQADTQRIVLLDFGATRQFSPAIAEGYQQLISAAQDNNLAHMTEAARQIGFFQANILPAQQDTVVKLFKQACEPFCHNGKFDFAKSDMLARIKDQGMALSFEQNYWHSPPADALFFHRKLGGLYLLAAKLNARVNIQALFEPYRITS</sequence>